<sequence>MIELLSSSLPGLMFLSLVIALFSGAPVAIMLMGISLVFGLLALLTGDMRLAQATLLPNRIFSGTIENAVLVAAPMFIFMGIIMEKTRIAEDLLVTLQRIMRVIPGGLALAVVLMGTILAAATGIIGASVVMLAMLAIPTMVERGYDKGLAAGTVASAGTLGILIPPSVMLVFMGDLLSISLGRLFVAALMPGLLLSAVYVVYIVVRSWLQPHMAPKAPPPAPHERQGLWLETLKSVFAPLIMIIAVLGSILGGVATPTEASGVGVFAALLLGLLRGRLNMSVLRDSMDGSVKQLGMLFFIFVGATAFSYIFRKVGGEHFIVDTARALPFGDWGLLFAMMGMIFVMGFFFDWIEITLIMLPIFAPVVQLMDLGGHVEQSQMIYWFAILVSLNLQTSFLTPPFGFALFYLRGAASQHLTISDIYRGIIPFVLLQLVLLGLTIAYPDIAMWLPNKVFQ</sequence>
<evidence type="ECO:0000259" key="8">
    <source>
        <dbReference type="Pfam" id="PF06808"/>
    </source>
</evidence>
<evidence type="ECO:0000256" key="6">
    <source>
        <dbReference type="ARBA" id="ARBA00023136"/>
    </source>
</evidence>
<feature type="transmembrane region" description="Helical" evidence="7">
    <location>
        <begin position="294"/>
        <end position="312"/>
    </location>
</feature>
<comment type="similarity">
    <text evidence="7">Belongs to the TRAP transporter large permease family.</text>
</comment>
<accession>A0A1M4MV91</accession>
<feature type="domain" description="TRAP C4-dicarboxylate transport system permease DctM subunit" evidence="8">
    <location>
        <begin position="15"/>
        <end position="444"/>
    </location>
</feature>
<dbReference type="GO" id="GO:0022857">
    <property type="term" value="F:transmembrane transporter activity"/>
    <property type="evidence" value="ECO:0007669"/>
    <property type="project" value="UniProtKB-UniRule"/>
</dbReference>
<proteinExistence type="inferred from homology"/>
<dbReference type="Proteomes" id="UP000184085">
    <property type="component" value="Unassembled WGS sequence"/>
</dbReference>
<dbReference type="Pfam" id="PF06808">
    <property type="entry name" value="DctM"/>
    <property type="match status" value="1"/>
</dbReference>
<evidence type="ECO:0000256" key="1">
    <source>
        <dbReference type="ARBA" id="ARBA00004429"/>
    </source>
</evidence>
<feature type="transmembrane region" description="Helical" evidence="7">
    <location>
        <begin position="184"/>
        <end position="205"/>
    </location>
</feature>
<dbReference type="PANTHER" id="PTHR33362:SF7">
    <property type="entry name" value="SLL1103 PROTEIN"/>
    <property type="match status" value="1"/>
</dbReference>
<comment type="function">
    <text evidence="7">Part of the tripartite ATP-independent periplasmic (TRAP) transport system.</text>
</comment>
<dbReference type="RefSeq" id="WP_072703127.1">
    <property type="nucleotide sequence ID" value="NZ_FMJB01000015.1"/>
</dbReference>
<evidence type="ECO:0000313" key="9">
    <source>
        <dbReference type="EMBL" id="SCM66191.1"/>
    </source>
</evidence>
<keyword evidence="7" id="KW-0813">Transport</keyword>
<comment type="subunit">
    <text evidence="7">The complex comprises the extracytoplasmic solute receptor protein and the two transmembrane proteins.</text>
</comment>
<protein>
    <recommendedName>
        <fullName evidence="7">TRAP transporter large permease protein</fullName>
    </recommendedName>
</protein>
<dbReference type="EMBL" id="FMJB01000015">
    <property type="protein sequence ID" value="SCM66191.1"/>
    <property type="molecule type" value="Genomic_DNA"/>
</dbReference>
<feature type="transmembrane region" description="Helical" evidence="7">
    <location>
        <begin position="104"/>
        <end position="137"/>
    </location>
</feature>
<feature type="transmembrane region" description="Helical" evidence="7">
    <location>
        <begin position="12"/>
        <end position="44"/>
    </location>
</feature>
<reference evidence="10" key="1">
    <citation type="submission" date="2016-09" db="EMBL/GenBank/DDBJ databases">
        <authorList>
            <person name="Wibberg D."/>
        </authorList>
    </citation>
    <scope>NUCLEOTIDE SEQUENCE [LARGE SCALE GENOMIC DNA]</scope>
</reference>
<keyword evidence="5 7" id="KW-1133">Transmembrane helix</keyword>
<dbReference type="AlphaFoldDB" id="A0A1M4MV91"/>
<comment type="subcellular location">
    <subcellularLocation>
        <location evidence="1 7">Cell inner membrane</location>
        <topology evidence="1 7">Multi-pass membrane protein</topology>
    </subcellularLocation>
</comment>
<evidence type="ECO:0000256" key="4">
    <source>
        <dbReference type="ARBA" id="ARBA00022692"/>
    </source>
</evidence>
<keyword evidence="4 7" id="KW-0812">Transmembrane</keyword>
<evidence type="ECO:0000256" key="7">
    <source>
        <dbReference type="RuleBase" id="RU369079"/>
    </source>
</evidence>
<name>A0A1M4MV91_9RHOB</name>
<feature type="transmembrane region" description="Helical" evidence="7">
    <location>
        <begin position="332"/>
        <end position="349"/>
    </location>
</feature>
<evidence type="ECO:0000256" key="2">
    <source>
        <dbReference type="ARBA" id="ARBA00022475"/>
    </source>
</evidence>
<evidence type="ECO:0000313" key="10">
    <source>
        <dbReference type="Proteomes" id="UP000184085"/>
    </source>
</evidence>
<dbReference type="GO" id="GO:0005886">
    <property type="term" value="C:plasma membrane"/>
    <property type="evidence" value="ECO:0007669"/>
    <property type="project" value="UniProtKB-SubCell"/>
</dbReference>
<comment type="caution">
    <text evidence="7">Lacks conserved residue(s) required for the propagation of feature annotation.</text>
</comment>
<organism evidence="9 10">
    <name type="scientific">Donghicola eburneus</name>
    <dbReference type="NCBI Taxonomy" id="393278"/>
    <lineage>
        <taxon>Bacteria</taxon>
        <taxon>Pseudomonadati</taxon>
        <taxon>Pseudomonadota</taxon>
        <taxon>Alphaproteobacteria</taxon>
        <taxon>Rhodobacterales</taxon>
        <taxon>Roseobacteraceae</taxon>
        <taxon>Donghicola</taxon>
    </lineage>
</organism>
<feature type="transmembrane region" description="Helical" evidence="7">
    <location>
        <begin position="240"/>
        <end position="273"/>
    </location>
</feature>
<gene>
    <name evidence="9" type="ORF">KARMA_0364</name>
</gene>
<feature type="transmembrane region" description="Helical" evidence="7">
    <location>
        <begin position="64"/>
        <end position="83"/>
    </location>
</feature>
<evidence type="ECO:0000256" key="5">
    <source>
        <dbReference type="ARBA" id="ARBA00022989"/>
    </source>
</evidence>
<keyword evidence="10" id="KW-1185">Reference proteome</keyword>
<dbReference type="PANTHER" id="PTHR33362">
    <property type="entry name" value="SIALIC ACID TRAP TRANSPORTER PERMEASE PROTEIN SIAT-RELATED"/>
    <property type="match status" value="1"/>
</dbReference>
<feature type="transmembrane region" description="Helical" evidence="7">
    <location>
        <begin position="420"/>
        <end position="442"/>
    </location>
</feature>
<feature type="transmembrane region" description="Helical" evidence="7">
    <location>
        <begin position="381"/>
        <end position="408"/>
    </location>
</feature>
<keyword evidence="6 7" id="KW-0472">Membrane</keyword>
<evidence type="ECO:0000256" key="3">
    <source>
        <dbReference type="ARBA" id="ARBA00022519"/>
    </source>
</evidence>
<dbReference type="InterPro" id="IPR010656">
    <property type="entry name" value="DctM"/>
</dbReference>
<keyword evidence="2" id="KW-1003">Cell membrane</keyword>
<dbReference type="NCBIfam" id="TIGR00786">
    <property type="entry name" value="dctM"/>
    <property type="match status" value="1"/>
</dbReference>
<keyword evidence="3 7" id="KW-0997">Cell inner membrane</keyword>
<feature type="transmembrane region" description="Helical" evidence="7">
    <location>
        <begin position="149"/>
        <end position="172"/>
    </location>
</feature>
<dbReference type="InterPro" id="IPR004681">
    <property type="entry name" value="TRAP_DctM"/>
</dbReference>